<keyword evidence="4" id="KW-1185">Reference proteome</keyword>
<feature type="chain" id="PRO_5013334381" description="Asl1-like glycosyl hydrolase catalytic domain-containing protein" evidence="1">
    <location>
        <begin position="16"/>
        <end position="311"/>
    </location>
</feature>
<reference evidence="3 4" key="1">
    <citation type="journal article" date="2014" name="BMC Genomics">
        <title>Comparative genome sequencing reveals chemotype-specific gene clusters in the toxigenic black mold Stachybotrys.</title>
        <authorList>
            <person name="Semeiks J."/>
            <person name="Borek D."/>
            <person name="Otwinowski Z."/>
            <person name="Grishin N.V."/>
        </authorList>
    </citation>
    <scope>NUCLEOTIDE SEQUENCE [LARGE SCALE GENOMIC DNA]</scope>
    <source>
        <strain evidence="3 4">IBT 40285</strain>
    </source>
</reference>
<dbReference type="Gene3D" id="3.20.20.80">
    <property type="entry name" value="Glycosidases"/>
    <property type="match status" value="1"/>
</dbReference>
<dbReference type="PANTHER" id="PTHR34154">
    <property type="entry name" value="ALKALI-SENSITIVE LINKAGE PROTEIN 1"/>
    <property type="match status" value="1"/>
</dbReference>
<dbReference type="GO" id="GO:0009277">
    <property type="term" value="C:fungal-type cell wall"/>
    <property type="evidence" value="ECO:0007669"/>
    <property type="project" value="TreeGrafter"/>
</dbReference>
<dbReference type="InParanoid" id="A0A084Q8Q1"/>
<dbReference type="OrthoDB" id="43654at2759"/>
<name>A0A084Q8Q1_STAC4</name>
<dbReference type="SUPFAM" id="SSF51445">
    <property type="entry name" value="(Trans)glycosidases"/>
    <property type="match status" value="1"/>
</dbReference>
<dbReference type="InterPro" id="IPR053183">
    <property type="entry name" value="ASL1"/>
</dbReference>
<gene>
    <name evidence="3" type="ORF">S40285_06041</name>
</gene>
<sequence length="311" mass="34895">MVSWTYLVLAGLAAAQRNEKRGLCFVPNEDHPEDNQLWAGRDSDLSWYYNYQERPSPAYSDLSQDEFEFIPMMWGVGPDPDDTTWLNQVRQLMDDGLEVRHVLGFNEPDGPNEYGGSDVAPALAARAWVANFEPLAEMGVKLGLPACTGGWDGMPWLRQFLGNCSELLSTDDERRNCTWDFLPVHWYDNFGGLASHIGERLAEWPDAEIWITEYAYAHQDLAPTQEFYNQSIDYFDREDFIGRYTYFGAFRSDNSNVGPNAVFLNNAGELTDIGALYLGQEETGVDPQSWAAPSARVPAGLLLGAVLLALL</sequence>
<evidence type="ECO:0000259" key="2">
    <source>
        <dbReference type="Pfam" id="PF11790"/>
    </source>
</evidence>
<organism evidence="3 4">
    <name type="scientific">Stachybotrys chlorohalonatus (strain IBT 40285)</name>
    <dbReference type="NCBI Taxonomy" id="1283841"/>
    <lineage>
        <taxon>Eukaryota</taxon>
        <taxon>Fungi</taxon>
        <taxon>Dikarya</taxon>
        <taxon>Ascomycota</taxon>
        <taxon>Pezizomycotina</taxon>
        <taxon>Sordariomycetes</taxon>
        <taxon>Hypocreomycetidae</taxon>
        <taxon>Hypocreales</taxon>
        <taxon>Stachybotryaceae</taxon>
        <taxon>Stachybotrys</taxon>
    </lineage>
</organism>
<evidence type="ECO:0000256" key="1">
    <source>
        <dbReference type="SAM" id="SignalP"/>
    </source>
</evidence>
<dbReference type="InterPro" id="IPR024655">
    <property type="entry name" value="Asl1_glyco_hydro_catalytic"/>
</dbReference>
<protein>
    <recommendedName>
        <fullName evidence="2">Asl1-like glycosyl hydrolase catalytic domain-containing protein</fullName>
    </recommendedName>
</protein>
<dbReference type="PANTHER" id="PTHR34154:SF3">
    <property type="entry name" value="ALKALI-SENSITIVE LINKAGE PROTEIN 1"/>
    <property type="match status" value="1"/>
</dbReference>
<evidence type="ECO:0000313" key="4">
    <source>
        <dbReference type="Proteomes" id="UP000028524"/>
    </source>
</evidence>
<dbReference type="EMBL" id="KL660934">
    <property type="protein sequence ID" value="KFA60336.1"/>
    <property type="molecule type" value="Genomic_DNA"/>
</dbReference>
<dbReference type="Pfam" id="PF11790">
    <property type="entry name" value="Glyco_hydro_cc"/>
    <property type="match status" value="1"/>
</dbReference>
<evidence type="ECO:0000313" key="3">
    <source>
        <dbReference type="EMBL" id="KFA60336.1"/>
    </source>
</evidence>
<feature type="domain" description="Asl1-like glycosyl hydrolase catalytic" evidence="2">
    <location>
        <begin position="24"/>
        <end position="277"/>
    </location>
</feature>
<dbReference type="OMA" id="WYDNFAG"/>
<feature type="signal peptide" evidence="1">
    <location>
        <begin position="1"/>
        <end position="15"/>
    </location>
</feature>
<dbReference type="STRING" id="1283841.A0A084Q8Q1"/>
<dbReference type="FunFam" id="3.20.20.80:FF:000207">
    <property type="entry name" value="Glycoside hydrolase family 128 protein"/>
    <property type="match status" value="1"/>
</dbReference>
<dbReference type="InterPro" id="IPR017853">
    <property type="entry name" value="GH"/>
</dbReference>
<dbReference type="GO" id="GO:0071966">
    <property type="term" value="P:fungal-type cell wall polysaccharide metabolic process"/>
    <property type="evidence" value="ECO:0007669"/>
    <property type="project" value="TreeGrafter"/>
</dbReference>
<proteinExistence type="predicted"/>
<dbReference type="Proteomes" id="UP000028524">
    <property type="component" value="Unassembled WGS sequence"/>
</dbReference>
<keyword evidence="1" id="KW-0732">Signal</keyword>
<dbReference type="HOGENOM" id="CLU_040908_3_2_1"/>
<accession>A0A084Q8Q1</accession>
<dbReference type="AlphaFoldDB" id="A0A084Q8Q1"/>